<name>A0A6J5M5B8_9CAUD</name>
<accession>A0A6J5M5B8</accession>
<feature type="non-terminal residue" evidence="1">
    <location>
        <position position="49"/>
    </location>
</feature>
<reference evidence="1" key="1">
    <citation type="submission" date="2020-04" db="EMBL/GenBank/DDBJ databases">
        <authorList>
            <person name="Chiriac C."/>
            <person name="Salcher M."/>
            <person name="Ghai R."/>
            <person name="Kavagutti S V."/>
        </authorList>
    </citation>
    <scope>NUCLEOTIDE SEQUENCE</scope>
</reference>
<protein>
    <submittedName>
        <fullName evidence="1">Uncharacterized protein</fullName>
    </submittedName>
</protein>
<proteinExistence type="predicted"/>
<organism evidence="1">
    <name type="scientific">uncultured Caudovirales phage</name>
    <dbReference type="NCBI Taxonomy" id="2100421"/>
    <lineage>
        <taxon>Viruses</taxon>
        <taxon>Duplodnaviria</taxon>
        <taxon>Heunggongvirae</taxon>
        <taxon>Uroviricota</taxon>
        <taxon>Caudoviricetes</taxon>
        <taxon>Peduoviridae</taxon>
        <taxon>Maltschvirus</taxon>
        <taxon>Maltschvirus maltsch</taxon>
    </lineage>
</organism>
<gene>
    <name evidence="1" type="ORF">UFOVP428_38</name>
</gene>
<dbReference type="EMBL" id="LR796397">
    <property type="protein sequence ID" value="CAB4141944.1"/>
    <property type="molecule type" value="Genomic_DNA"/>
</dbReference>
<sequence>MSNNKQSSVEWFAQESWKLRIELEAGKISMGEYANKYYQLKEQAKAMHK</sequence>
<evidence type="ECO:0000313" key="1">
    <source>
        <dbReference type="EMBL" id="CAB4141944.1"/>
    </source>
</evidence>